<evidence type="ECO:0000313" key="1">
    <source>
        <dbReference type="EMBL" id="AWP20576.1"/>
    </source>
</evidence>
<dbReference type="Proteomes" id="UP000246464">
    <property type="component" value="Chromosome 21"/>
</dbReference>
<dbReference type="EMBL" id="CP026263">
    <property type="protein sequence ID" value="AWP20576.1"/>
    <property type="molecule type" value="Genomic_DNA"/>
</dbReference>
<name>A0A2U9CY23_SCOMX</name>
<keyword evidence="2" id="KW-1185">Reference proteome</keyword>
<gene>
    <name evidence="1" type="ORF">SMAX5B_001737</name>
</gene>
<dbReference type="AlphaFoldDB" id="A0A2U9CY23"/>
<organism evidence="1 2">
    <name type="scientific">Scophthalmus maximus</name>
    <name type="common">Turbot</name>
    <name type="synonym">Psetta maxima</name>
    <dbReference type="NCBI Taxonomy" id="52904"/>
    <lineage>
        <taxon>Eukaryota</taxon>
        <taxon>Metazoa</taxon>
        <taxon>Chordata</taxon>
        <taxon>Craniata</taxon>
        <taxon>Vertebrata</taxon>
        <taxon>Euteleostomi</taxon>
        <taxon>Actinopterygii</taxon>
        <taxon>Neopterygii</taxon>
        <taxon>Teleostei</taxon>
        <taxon>Neoteleostei</taxon>
        <taxon>Acanthomorphata</taxon>
        <taxon>Carangaria</taxon>
        <taxon>Pleuronectiformes</taxon>
        <taxon>Pleuronectoidei</taxon>
        <taxon>Scophthalmidae</taxon>
        <taxon>Scophthalmus</taxon>
    </lineage>
</organism>
<proteinExistence type="predicted"/>
<protein>
    <submittedName>
        <fullName evidence="1">Uncharacterized protein</fullName>
    </submittedName>
</protein>
<reference evidence="1 2" key="1">
    <citation type="submission" date="2017-12" db="EMBL/GenBank/DDBJ databases">
        <title>Integrating genomic resources of turbot (Scophthalmus maximus) in depth evaluation of genetic and physical mapping variation across individuals.</title>
        <authorList>
            <person name="Martinez P."/>
        </authorList>
    </citation>
    <scope>NUCLEOTIDE SEQUENCE [LARGE SCALE GENOMIC DNA]</scope>
</reference>
<sequence length="144" mass="15320">MCAYFAPMKASLFTAPPEAVSCSYLTVFRCHTVANRGEGALASCLDMELQNVVQAACGSGGLDVYTRVWSLDKEADSCYFDVGWRAEKGVGPQEAQGGHMPNSPGGQSCPALCLTSLLAPPSPVRYMCVWSKGCRSGDDTPPLF</sequence>
<evidence type="ECO:0000313" key="2">
    <source>
        <dbReference type="Proteomes" id="UP000246464"/>
    </source>
</evidence>
<accession>A0A2U9CY23</accession>